<dbReference type="Gene3D" id="3.90.10.10">
    <property type="entry name" value="Cytochrome C3"/>
    <property type="match status" value="1"/>
</dbReference>
<dbReference type="KEGG" id="geo:Geob_1862"/>
<gene>
    <name evidence="2" type="ordered locus">Geob_1862</name>
</gene>
<dbReference type="PROSITE" id="PS51257">
    <property type="entry name" value="PROKAR_LIPOPROTEIN"/>
    <property type="match status" value="1"/>
</dbReference>
<evidence type="ECO:0000256" key="1">
    <source>
        <dbReference type="SAM" id="SignalP"/>
    </source>
</evidence>
<reference evidence="2 3" key="1">
    <citation type="submission" date="2009-01" db="EMBL/GenBank/DDBJ databases">
        <title>Complete sequence of Geobacter sp. FRC-32.</title>
        <authorList>
            <consortium name="US DOE Joint Genome Institute"/>
            <person name="Lucas S."/>
            <person name="Copeland A."/>
            <person name="Lapidus A."/>
            <person name="Glavina del Rio T."/>
            <person name="Dalin E."/>
            <person name="Tice H."/>
            <person name="Bruce D."/>
            <person name="Goodwin L."/>
            <person name="Pitluck S."/>
            <person name="Saunders E."/>
            <person name="Brettin T."/>
            <person name="Detter J.C."/>
            <person name="Han C."/>
            <person name="Larimer F."/>
            <person name="Land M."/>
            <person name="Hauser L."/>
            <person name="Kyrpides N."/>
            <person name="Ovchinnikova G."/>
            <person name="Kostka J."/>
            <person name="Richardson P."/>
        </authorList>
    </citation>
    <scope>NUCLEOTIDE SEQUENCE [LARGE SCALE GENOMIC DNA]</scope>
    <source>
        <strain evidence="3">DSM 22248 / JCM 15807 / FRC-32</strain>
    </source>
</reference>
<keyword evidence="1" id="KW-0732">Signal</keyword>
<name>B9M7D1_GEODF</name>
<dbReference type="EMBL" id="CP001390">
    <property type="protein sequence ID" value="ACM20219.1"/>
    <property type="molecule type" value="Genomic_DNA"/>
</dbReference>
<dbReference type="HOGENOM" id="CLU_446728_0_0_7"/>
<dbReference type="STRING" id="316067.Geob_1862"/>
<proteinExistence type="predicted"/>
<protein>
    <submittedName>
        <fullName evidence="2">Lipoprotein cytochrome c, 10 heme-binding sites</fullName>
    </submittedName>
</protein>
<feature type="chain" id="PRO_5002888838" evidence="1">
    <location>
        <begin position="23"/>
        <end position="578"/>
    </location>
</feature>
<organism evidence="2 3">
    <name type="scientific">Geotalea daltonii (strain DSM 22248 / JCM 15807 / FRC-32)</name>
    <name type="common">Geobacter daltonii</name>
    <dbReference type="NCBI Taxonomy" id="316067"/>
    <lineage>
        <taxon>Bacteria</taxon>
        <taxon>Pseudomonadati</taxon>
        <taxon>Thermodesulfobacteriota</taxon>
        <taxon>Desulfuromonadia</taxon>
        <taxon>Geobacterales</taxon>
        <taxon>Geobacteraceae</taxon>
        <taxon>Geotalea</taxon>
    </lineage>
</organism>
<dbReference type="OrthoDB" id="9777268at2"/>
<keyword evidence="2" id="KW-0449">Lipoprotein</keyword>
<accession>B9M7D1</accession>
<sequence length="578" mass="62731">MRLSYPLTLILFSLLLLLTACGSDSSDSLTQSTFAASDKCITCHNISSPVSKVTGAKINDEWAASSHNLMRGASCIDCHGSGNGHPSNCGSCHGGSTVAGTGFHNPDSAGQCYKCHGVNATRFPLGVGEKHFDVYTTLNTYGDKVPTSSYVGTQNVNKCTGCHAPHQSTLLPQHREWAESGHGEVNADPWIHYDFKTMNPCNRCHTTTGFLKYIKTGDTSPWATVSADKSREMLRCNGCHTDYSYKRVDGRTSGVNGVTVPYGSFSSAILTYGKANESATSTTYQSAGDSNLCINCHSGLTSGRNFFGTYPGTAQTTAKNSHYFAAAGTLYGTLGYEYRPHSDYQLIYNGGVYFMHGELGIKNVIKTYTVNLGTTRGPCVACHMYDDNHTMKVVELDGTGPKSPREVINATISSFPANDRVCVKCHVGSVSLAFGDPADIRTLKAEYAERLKELEDALAAKGIYYDPDRVPYFWPGGVNHNDRTKAYGYAGNTTVTPPVPAQAPWPNEGTLGAAFNLNLCFRDPGGYAHNHRYTARLIYDSLDFLDDGLLNESYVSTAFPSGFFQRQDGTFYSTARPY</sequence>
<evidence type="ECO:0000313" key="3">
    <source>
        <dbReference type="Proteomes" id="UP000007721"/>
    </source>
</evidence>
<dbReference type="Proteomes" id="UP000007721">
    <property type="component" value="Chromosome"/>
</dbReference>
<dbReference type="InterPro" id="IPR036280">
    <property type="entry name" value="Multihaem_cyt_sf"/>
</dbReference>
<keyword evidence="3" id="KW-1185">Reference proteome</keyword>
<feature type="signal peptide" evidence="1">
    <location>
        <begin position="1"/>
        <end position="22"/>
    </location>
</feature>
<dbReference type="RefSeq" id="WP_012646948.1">
    <property type="nucleotide sequence ID" value="NC_011979.1"/>
</dbReference>
<dbReference type="SUPFAM" id="SSF48695">
    <property type="entry name" value="Multiheme cytochromes"/>
    <property type="match status" value="1"/>
</dbReference>
<dbReference type="AlphaFoldDB" id="B9M7D1"/>
<dbReference type="eggNOG" id="COG3005">
    <property type="taxonomic scope" value="Bacteria"/>
</dbReference>
<evidence type="ECO:0000313" key="2">
    <source>
        <dbReference type="EMBL" id="ACM20219.1"/>
    </source>
</evidence>